<dbReference type="GeneID" id="26657761"/>
<dbReference type="STRING" id="1407499.HHUB_1045"/>
<sequence>MTADSTDAGDEQPATDGGAAAVVDESPEFATDGATATDLVERGGLRDTVRGTVEVAAREYRLAVRRRWAVGAAVVFALFSVALVVLGGSEVGPTRVGAVLASFAQVGVYVVPLVALAAGYDAIVGADESGSLEMLLALPLSNLSVVVGKYAGRAAAVGGGMLVGFAVGGALLVRYAGVGVVGAYAWVALVAVAAALAFLGVGVLASALASEKTRALGAALAAWVWFVLVHDLVALGAVASFDLPQWVVSVAVFANPADLFRVLVLRTVSTTAGGIAGVLTGAGLSQGVLLAALAAWILVPVTGAVAALGRRSV</sequence>
<dbReference type="PANTHER" id="PTHR43471:SF1">
    <property type="entry name" value="ABC TRANSPORTER PERMEASE PROTEIN NOSY-RELATED"/>
    <property type="match status" value="1"/>
</dbReference>
<evidence type="ECO:0000313" key="4">
    <source>
        <dbReference type="Proteomes" id="UP000066737"/>
    </source>
</evidence>
<name>A0A0U5H1D4_9EURY</name>
<dbReference type="GO" id="GO:0140359">
    <property type="term" value="F:ABC-type transporter activity"/>
    <property type="evidence" value="ECO:0007669"/>
    <property type="project" value="InterPro"/>
</dbReference>
<keyword evidence="2" id="KW-0472">Membrane</keyword>
<feature type="region of interest" description="Disordered" evidence="1">
    <location>
        <begin position="1"/>
        <end position="23"/>
    </location>
</feature>
<feature type="transmembrane region" description="Helical" evidence="2">
    <location>
        <begin position="287"/>
        <end position="308"/>
    </location>
</feature>
<dbReference type="Proteomes" id="UP000066737">
    <property type="component" value="Chromosome I"/>
</dbReference>
<feature type="transmembrane region" description="Helical" evidence="2">
    <location>
        <begin position="68"/>
        <end position="86"/>
    </location>
</feature>
<dbReference type="RefSeq" id="WP_059055128.1">
    <property type="nucleotide sequence ID" value="NZ_CEML01000001.1"/>
</dbReference>
<evidence type="ECO:0000313" key="3">
    <source>
        <dbReference type="EMBL" id="CQH44318.1"/>
    </source>
</evidence>
<dbReference type="KEGG" id="hhb:Hhub_1045"/>
<keyword evidence="2" id="KW-1133">Transmembrane helix</keyword>
<keyword evidence="4" id="KW-1185">Reference proteome</keyword>
<dbReference type="PANTHER" id="PTHR43471">
    <property type="entry name" value="ABC TRANSPORTER PERMEASE"/>
    <property type="match status" value="1"/>
</dbReference>
<dbReference type="AlphaFoldDB" id="A0A0U5H1D4"/>
<gene>
    <name evidence="3" type="primary">nosY1</name>
    <name evidence="3" type="ORF">HHUB_1045</name>
</gene>
<organism evidence="3 4">
    <name type="scientific">Halobacterium hubeiense</name>
    <dbReference type="NCBI Taxonomy" id="1407499"/>
    <lineage>
        <taxon>Archaea</taxon>
        <taxon>Methanobacteriati</taxon>
        <taxon>Methanobacteriota</taxon>
        <taxon>Stenosarchaea group</taxon>
        <taxon>Halobacteria</taxon>
        <taxon>Halobacteriales</taxon>
        <taxon>Halobacteriaceae</taxon>
        <taxon>Halobacterium</taxon>
    </lineage>
</organism>
<feature type="transmembrane region" description="Helical" evidence="2">
    <location>
        <begin position="215"/>
        <end position="239"/>
    </location>
</feature>
<evidence type="ECO:0000256" key="2">
    <source>
        <dbReference type="SAM" id="Phobius"/>
    </source>
</evidence>
<feature type="transmembrane region" description="Helical" evidence="2">
    <location>
        <begin position="183"/>
        <end position="208"/>
    </location>
</feature>
<dbReference type="Pfam" id="PF12679">
    <property type="entry name" value="ABC2_membrane_2"/>
    <property type="match status" value="1"/>
</dbReference>
<dbReference type="EMBL" id="LN831302">
    <property type="protein sequence ID" value="CQH44318.1"/>
    <property type="molecule type" value="Genomic_DNA"/>
</dbReference>
<evidence type="ECO:0000256" key="1">
    <source>
        <dbReference type="SAM" id="MobiDB-lite"/>
    </source>
</evidence>
<keyword evidence="2" id="KW-0812">Transmembrane</keyword>
<accession>A0A0U5H1D4</accession>
<protein>
    <submittedName>
        <fullName evidence="3">ABC-type transport system permease protein (Probable substrate copper)</fullName>
    </submittedName>
</protein>
<reference evidence="4" key="1">
    <citation type="journal article" date="2016" name="Environ. Microbiol.">
        <title>The complete genome of a viable archaeum isolated from 123-million-year-old rock salt.</title>
        <authorList>
            <person name="Jaakkola S.T."/>
            <person name="Pfeiffer F."/>
            <person name="Ravantti J.J."/>
            <person name="Guo Q."/>
            <person name="Liu Y."/>
            <person name="Chen X."/>
            <person name="Ma H."/>
            <person name="Yang C."/>
            <person name="Oksanen H.M."/>
            <person name="Bamford D.H."/>
        </authorList>
    </citation>
    <scope>NUCLEOTIDE SEQUENCE</scope>
    <source>
        <strain evidence="4">JI20-1</strain>
    </source>
</reference>
<feature type="transmembrane region" description="Helical" evidence="2">
    <location>
        <begin position="154"/>
        <end position="177"/>
    </location>
</feature>
<dbReference type="GO" id="GO:0005886">
    <property type="term" value="C:plasma membrane"/>
    <property type="evidence" value="ECO:0007669"/>
    <property type="project" value="UniProtKB-SubCell"/>
</dbReference>
<proteinExistence type="predicted"/>
<feature type="transmembrane region" description="Helical" evidence="2">
    <location>
        <begin position="98"/>
        <end position="118"/>
    </location>
</feature>